<accession>A0A3G9GB69</accession>
<feature type="signal peptide" evidence="1">
    <location>
        <begin position="1"/>
        <end position="26"/>
    </location>
</feature>
<feature type="chain" id="PRO_5018180138" description="Pectate lyase" evidence="1">
    <location>
        <begin position="27"/>
        <end position="536"/>
    </location>
</feature>
<evidence type="ECO:0008006" key="4">
    <source>
        <dbReference type="Google" id="ProtNLM"/>
    </source>
</evidence>
<dbReference type="SUPFAM" id="SSF81853">
    <property type="entry name" value="Family 10 polysaccharide lyase"/>
    <property type="match status" value="1"/>
</dbReference>
<keyword evidence="1" id="KW-0732">Signal</keyword>
<dbReference type="Gene3D" id="1.50.10.20">
    <property type="match status" value="1"/>
</dbReference>
<reference evidence="3" key="2">
    <citation type="journal article" date="2017" name="Plant Physiol. Biochem.">
        <title>Differential oxidative and antioxidative response of duckweed Lemna minor toward plant growth promoting/inhibiting bacteria.</title>
        <authorList>
            <person name="Ishizawa H."/>
            <person name="Kuroda M."/>
            <person name="Morikawa M."/>
            <person name="Ike M."/>
        </authorList>
    </citation>
    <scope>NUCLEOTIDE SEQUENCE [LARGE SCALE GENOMIC DNA]</scope>
    <source>
        <strain evidence="3">M6</strain>
    </source>
</reference>
<dbReference type="EMBL" id="AP018828">
    <property type="protein sequence ID" value="BBF81748.1"/>
    <property type="molecule type" value="Genomic_DNA"/>
</dbReference>
<sequence>MRPFLKSIAGLTAGLCLALCSPLATAAPQPSDSAVKKTMRKATQFMVETVSTNGGYVWSYLPDMSRRWGELEAKPSMIWVQPPGTATMGHLFLDAYHATGDEYYYTAAEKAAAALIFGQQDNGGWHYFIDFGGEASTKQWYDTIGKNAWRMEEFQHYWGNATYDDDGTVEAMTFILRLYLEKHDPKYKPSLDKAIDFVLKSQYPNGGWPQRYPLKYEFSHHGQPDYTSYITFNDDVAAGNVHFLILCYQALGETRVLDAINRGMNIYILAQNGAPQAGWALQYTPDLKPAGARTYEPKSLSAHTTASAIRQLMDFYKLTGDTKYLAPIPAALDWLDSVRLPGEKPLYPSFVELGTNKALYTHREGSNVVNGHYYADYNPEHTLRHYSSTRSINVAKLRQDYEKLKATPPEEASKDSPLKYGVAKPLPRYFLIEEHSDSDLNHSRVAETAGQLVKSLNKDGWWPTELKSTSNPYIGDGSPTPTEGDYRSTHVGDKTDTSPYIADKPVIGISTSAYIDNMKALIGALNAKDTNENKKK</sequence>
<evidence type="ECO:0000313" key="3">
    <source>
        <dbReference type="Proteomes" id="UP000278756"/>
    </source>
</evidence>
<organism evidence="2 3">
    <name type="scientific">Asticcacaulis excentricus</name>
    <dbReference type="NCBI Taxonomy" id="78587"/>
    <lineage>
        <taxon>Bacteria</taxon>
        <taxon>Pseudomonadati</taxon>
        <taxon>Pseudomonadota</taxon>
        <taxon>Alphaproteobacteria</taxon>
        <taxon>Caulobacterales</taxon>
        <taxon>Caulobacteraceae</taxon>
        <taxon>Asticcacaulis</taxon>
    </lineage>
</organism>
<proteinExistence type="predicted"/>
<dbReference type="Proteomes" id="UP000278756">
    <property type="component" value="Chromosome 2"/>
</dbReference>
<dbReference type="AlphaFoldDB" id="A0A3G9GB69"/>
<dbReference type="OrthoDB" id="9804686at2"/>
<evidence type="ECO:0000313" key="2">
    <source>
        <dbReference type="EMBL" id="BBF81748.1"/>
    </source>
</evidence>
<gene>
    <name evidence="2" type="ORF">EM6_2356</name>
</gene>
<dbReference type="RefSeq" id="WP_126423290.1">
    <property type="nucleotide sequence ID" value="NZ_AP018828.1"/>
</dbReference>
<dbReference type="Pfam" id="PF09492">
    <property type="entry name" value="Pec_lyase"/>
    <property type="match status" value="1"/>
</dbReference>
<name>A0A3G9GB69_9CAUL</name>
<dbReference type="InterPro" id="IPR012669">
    <property type="entry name" value="Pectate_lyase"/>
</dbReference>
<protein>
    <recommendedName>
        <fullName evidence="4">Pectate lyase</fullName>
    </recommendedName>
</protein>
<reference evidence="3" key="1">
    <citation type="journal article" date="2017" name="Biotechnol. Biofuels">
        <title>Evaluation of environmental bacterial communities as a factor affecting the growth of duckweed Lemna minor.</title>
        <authorList>
            <person name="Ishizawa H."/>
            <person name="Kuroda M."/>
            <person name="Morikawa M."/>
            <person name="Ike M."/>
        </authorList>
    </citation>
    <scope>NUCLEOTIDE SEQUENCE [LARGE SCALE GENOMIC DNA]</scope>
    <source>
        <strain evidence="3">M6</strain>
    </source>
</reference>
<evidence type="ECO:0000256" key="1">
    <source>
        <dbReference type="SAM" id="SignalP"/>
    </source>
</evidence>